<proteinExistence type="inferred from homology"/>
<comment type="similarity">
    <text evidence="3 4">Belongs to the RlpA family.</text>
</comment>
<evidence type="ECO:0000313" key="6">
    <source>
        <dbReference type="EMBL" id="WFL76713.1"/>
    </source>
</evidence>
<name>A0ABY8FS21_9SPHN</name>
<dbReference type="RefSeq" id="WP_278015474.1">
    <property type="nucleotide sequence ID" value="NZ_CP121106.1"/>
</dbReference>
<dbReference type="InterPro" id="IPR009009">
    <property type="entry name" value="RlpA-like_DPBB"/>
</dbReference>
<gene>
    <name evidence="3" type="primary">rlpA</name>
    <name evidence="6" type="ORF">P7228_11985</name>
</gene>
<keyword evidence="7" id="KW-1185">Reference proteome</keyword>
<dbReference type="Pfam" id="PF03330">
    <property type="entry name" value="DPBB_1"/>
    <property type="match status" value="1"/>
</dbReference>
<sequence length="170" mass="18121" precursor="true">MAQRAFRSFALAAALLLSGTAGHSEDLVQPVPSGDSFDHSFAKFETLPIPAEPLAHAVDIDAIEPPIETANSTGIGSGIASYYGRKFHGRRTASGETFDMHGLTAAHRTLPFGSLVKVTNPRNGRSVVVRINDRGPFSYKRTIDLSRAAAEEIGLVARGHGTVELELISP</sequence>
<dbReference type="NCBIfam" id="TIGR00413">
    <property type="entry name" value="rlpA"/>
    <property type="match status" value="1"/>
</dbReference>
<evidence type="ECO:0000256" key="2">
    <source>
        <dbReference type="ARBA" id="ARBA00023316"/>
    </source>
</evidence>
<dbReference type="InterPro" id="IPR034718">
    <property type="entry name" value="RlpA"/>
</dbReference>
<organism evidence="6 7">
    <name type="scientific">Altererythrobacter arenosus</name>
    <dbReference type="NCBI Taxonomy" id="3032592"/>
    <lineage>
        <taxon>Bacteria</taxon>
        <taxon>Pseudomonadati</taxon>
        <taxon>Pseudomonadota</taxon>
        <taxon>Alphaproteobacteria</taxon>
        <taxon>Sphingomonadales</taxon>
        <taxon>Erythrobacteraceae</taxon>
        <taxon>Altererythrobacter</taxon>
    </lineage>
</organism>
<dbReference type="HAMAP" id="MF_02071">
    <property type="entry name" value="RlpA"/>
    <property type="match status" value="1"/>
</dbReference>
<feature type="domain" description="RlpA-like protein double-psi beta-barrel" evidence="5">
    <location>
        <begin position="77"/>
        <end position="164"/>
    </location>
</feature>
<accession>A0ABY8FS21</accession>
<dbReference type="Proteomes" id="UP001215827">
    <property type="component" value="Chromosome"/>
</dbReference>
<dbReference type="SUPFAM" id="SSF50685">
    <property type="entry name" value="Barwin-like endoglucanases"/>
    <property type="match status" value="1"/>
</dbReference>
<keyword evidence="2 3" id="KW-0961">Cell wall biogenesis/degradation</keyword>
<dbReference type="Gene3D" id="2.40.40.10">
    <property type="entry name" value="RlpA-like domain"/>
    <property type="match status" value="1"/>
</dbReference>
<reference evidence="6 7" key="1">
    <citation type="submission" date="2023-03" db="EMBL/GenBank/DDBJ databases">
        <title>Altererythrobacter sp. CAU 1644 isolated from sand.</title>
        <authorList>
            <person name="Kim W."/>
        </authorList>
    </citation>
    <scope>NUCLEOTIDE SEQUENCE [LARGE SCALE GENOMIC DNA]</scope>
    <source>
        <strain evidence="6 7">CAU 1644</strain>
    </source>
</reference>
<evidence type="ECO:0000256" key="3">
    <source>
        <dbReference type="HAMAP-Rule" id="MF_02071"/>
    </source>
</evidence>
<dbReference type="PANTHER" id="PTHR34183:SF1">
    <property type="entry name" value="ENDOLYTIC PEPTIDOGLYCAN TRANSGLYCOSYLASE RLPA"/>
    <property type="match status" value="1"/>
</dbReference>
<keyword evidence="3" id="KW-0732">Signal</keyword>
<dbReference type="EMBL" id="CP121106">
    <property type="protein sequence ID" value="WFL76713.1"/>
    <property type="molecule type" value="Genomic_DNA"/>
</dbReference>
<evidence type="ECO:0000259" key="5">
    <source>
        <dbReference type="Pfam" id="PF03330"/>
    </source>
</evidence>
<evidence type="ECO:0000256" key="1">
    <source>
        <dbReference type="ARBA" id="ARBA00023239"/>
    </source>
</evidence>
<dbReference type="EC" id="4.2.2.-" evidence="3"/>
<comment type="function">
    <text evidence="3">Lytic transglycosylase with a strong preference for naked glycan strands that lack stem peptides.</text>
</comment>
<evidence type="ECO:0000256" key="4">
    <source>
        <dbReference type="RuleBase" id="RU003495"/>
    </source>
</evidence>
<feature type="chain" id="PRO_5044946266" description="Endolytic peptidoglycan transglycosylase RlpA" evidence="3">
    <location>
        <begin position="24"/>
        <end position="170"/>
    </location>
</feature>
<feature type="signal peptide" evidence="3">
    <location>
        <begin position="1"/>
        <end position="23"/>
    </location>
</feature>
<dbReference type="InterPro" id="IPR012997">
    <property type="entry name" value="RplA"/>
</dbReference>
<evidence type="ECO:0000313" key="7">
    <source>
        <dbReference type="Proteomes" id="UP001215827"/>
    </source>
</evidence>
<dbReference type="CDD" id="cd22268">
    <property type="entry name" value="DPBB_RlpA-like"/>
    <property type="match status" value="1"/>
</dbReference>
<protein>
    <recommendedName>
        <fullName evidence="3">Endolytic peptidoglycan transglycosylase RlpA</fullName>
        <ecNumber evidence="3">4.2.2.-</ecNumber>
    </recommendedName>
</protein>
<dbReference type="InterPro" id="IPR036908">
    <property type="entry name" value="RlpA-like_sf"/>
</dbReference>
<dbReference type="PANTHER" id="PTHR34183">
    <property type="entry name" value="ENDOLYTIC PEPTIDOGLYCAN TRANSGLYCOSYLASE RLPA"/>
    <property type="match status" value="1"/>
</dbReference>
<keyword evidence="1 3" id="KW-0456">Lyase</keyword>